<keyword evidence="1" id="KW-0175">Coiled coil</keyword>
<dbReference type="InterPro" id="IPR022091">
    <property type="entry name" value="TMF_TATA-bd"/>
</dbReference>
<dbReference type="Pfam" id="PF12325">
    <property type="entry name" value="TMF_TATA_bd"/>
    <property type="match status" value="1"/>
</dbReference>
<dbReference type="PANTHER" id="PTHR46515">
    <property type="entry name" value="TATA ELEMENT MODULATORY FACTOR TMF1"/>
    <property type="match status" value="1"/>
</dbReference>
<dbReference type="VEuPathDB" id="FungiDB:RO3G_17228"/>
<feature type="coiled-coil region" evidence="1">
    <location>
        <begin position="39"/>
        <end position="194"/>
    </location>
</feature>
<name>I1CV77_RHIO9</name>
<dbReference type="AlphaFoldDB" id="I1CV77"/>
<keyword evidence="4" id="KW-1185">Reference proteome</keyword>
<evidence type="ECO:0000256" key="1">
    <source>
        <dbReference type="SAM" id="Coils"/>
    </source>
</evidence>
<reference evidence="3 4" key="1">
    <citation type="journal article" date="2009" name="PLoS Genet.">
        <title>Genomic analysis of the basal lineage fungus Rhizopus oryzae reveals a whole-genome duplication.</title>
        <authorList>
            <person name="Ma L.-J."/>
            <person name="Ibrahim A.S."/>
            <person name="Skory C."/>
            <person name="Grabherr M.G."/>
            <person name="Burger G."/>
            <person name="Butler M."/>
            <person name="Elias M."/>
            <person name="Idnurm A."/>
            <person name="Lang B.F."/>
            <person name="Sone T."/>
            <person name="Abe A."/>
            <person name="Calvo S.E."/>
            <person name="Corrochano L.M."/>
            <person name="Engels R."/>
            <person name="Fu J."/>
            <person name="Hansberg W."/>
            <person name="Kim J.-M."/>
            <person name="Kodira C.D."/>
            <person name="Koehrsen M.J."/>
            <person name="Liu B."/>
            <person name="Miranda-Saavedra D."/>
            <person name="O'Leary S."/>
            <person name="Ortiz-Castellanos L."/>
            <person name="Poulter R."/>
            <person name="Rodriguez-Romero J."/>
            <person name="Ruiz-Herrera J."/>
            <person name="Shen Y.-Q."/>
            <person name="Zeng Q."/>
            <person name="Galagan J."/>
            <person name="Birren B.W."/>
            <person name="Cuomo C.A."/>
            <person name="Wickes B.L."/>
        </authorList>
    </citation>
    <scope>NUCLEOTIDE SEQUENCE [LARGE SCALE GENOMIC DNA]</scope>
    <source>
        <strain evidence="4">RA 99-880 / ATCC MYA-4621 / FGSC 9543 / NRRL 43880</strain>
    </source>
</reference>
<evidence type="ECO:0000313" key="3">
    <source>
        <dbReference type="EMBL" id="EIE92357.1"/>
    </source>
</evidence>
<dbReference type="GeneID" id="93624193"/>
<dbReference type="GO" id="GO:0005794">
    <property type="term" value="C:Golgi apparatus"/>
    <property type="evidence" value="ECO:0007669"/>
    <property type="project" value="TreeGrafter"/>
</dbReference>
<accession>I1CV77</accession>
<dbReference type="PANTHER" id="PTHR46515:SF1">
    <property type="entry name" value="TATA ELEMENT MODULATORY FACTOR"/>
    <property type="match status" value="1"/>
</dbReference>
<dbReference type="STRING" id="246409.I1CV77"/>
<evidence type="ECO:0000259" key="2">
    <source>
        <dbReference type="Pfam" id="PF12325"/>
    </source>
</evidence>
<gene>
    <name evidence="3" type="ORF">RO3G_17228</name>
</gene>
<dbReference type="Proteomes" id="UP000009138">
    <property type="component" value="Unassembled WGS sequence"/>
</dbReference>
<dbReference type="RefSeq" id="XP_067527753.1">
    <property type="nucleotide sequence ID" value="XM_067671812.1"/>
</dbReference>
<feature type="coiled-coil region" evidence="1">
    <location>
        <begin position="219"/>
        <end position="257"/>
    </location>
</feature>
<dbReference type="InterPro" id="IPR052602">
    <property type="entry name" value="Growth_transcription_reg"/>
</dbReference>
<dbReference type="EMBL" id="CH476758">
    <property type="protein sequence ID" value="EIE92357.1"/>
    <property type="molecule type" value="Genomic_DNA"/>
</dbReference>
<sequence>MFSIQTKYSSLCSLILSLQHSELEREKSVEKSKWLQAELDGITQRVDTLEAALLDLQKENARLQTSLDLERSVGEKQEERIKALIKEKEEMKENEQREQERLKNQYQRLMKERLNEERRQFEDRLKEVKPPTLLVEEDTKKEEEEDVKLQADIHQLQNQVDFYQTQLQSLTQSKNELSEEALSMSQEIDQLRIKVKKTVHLQQEHDQLNARYQTLLELLGERTEEVQELKADLADVKDMYRTQIVELVQKIDQLSKK</sequence>
<dbReference type="GO" id="GO:0005783">
    <property type="term" value="C:endoplasmic reticulum"/>
    <property type="evidence" value="ECO:0007669"/>
    <property type="project" value="TreeGrafter"/>
</dbReference>
<dbReference type="InParanoid" id="I1CV77"/>
<dbReference type="OrthoDB" id="74178at2759"/>
<organism evidence="3 4">
    <name type="scientific">Rhizopus delemar (strain RA 99-880 / ATCC MYA-4621 / FGSC 9543 / NRRL 43880)</name>
    <name type="common">Mucormycosis agent</name>
    <name type="synonym">Rhizopus arrhizus var. delemar</name>
    <dbReference type="NCBI Taxonomy" id="246409"/>
    <lineage>
        <taxon>Eukaryota</taxon>
        <taxon>Fungi</taxon>
        <taxon>Fungi incertae sedis</taxon>
        <taxon>Mucoromycota</taxon>
        <taxon>Mucoromycotina</taxon>
        <taxon>Mucoromycetes</taxon>
        <taxon>Mucorales</taxon>
        <taxon>Mucorineae</taxon>
        <taxon>Rhizopodaceae</taxon>
        <taxon>Rhizopus</taxon>
    </lineage>
</organism>
<protein>
    <recommendedName>
        <fullName evidence="2">TATA element modulatory factor 1 TATA binding domain-containing protein</fullName>
    </recommendedName>
</protein>
<proteinExistence type="predicted"/>
<evidence type="ECO:0000313" key="4">
    <source>
        <dbReference type="Proteomes" id="UP000009138"/>
    </source>
</evidence>
<dbReference type="eggNOG" id="KOG4673">
    <property type="taxonomic scope" value="Eukaryota"/>
</dbReference>
<feature type="domain" description="TATA element modulatory factor 1 TATA binding" evidence="2">
    <location>
        <begin position="148"/>
        <end position="247"/>
    </location>
</feature>